<dbReference type="RefSeq" id="WP_047942078.1">
    <property type="nucleotide sequence ID" value="NZ_JBCLPU010000006.1"/>
</dbReference>
<dbReference type="Gene3D" id="1.10.10.10">
    <property type="entry name" value="Winged helix-like DNA-binding domain superfamily/Winged helix DNA-binding domain"/>
    <property type="match status" value="1"/>
</dbReference>
<evidence type="ECO:0000313" key="5">
    <source>
        <dbReference type="Proteomes" id="UP000036045"/>
    </source>
</evidence>
<dbReference type="GO" id="GO:0042732">
    <property type="term" value="P:D-xylose metabolic process"/>
    <property type="evidence" value="ECO:0007669"/>
    <property type="project" value="UniProtKB-KW"/>
</dbReference>
<gene>
    <name evidence="4" type="ORF">ABW02_10890</name>
</gene>
<dbReference type="InterPro" id="IPR036388">
    <property type="entry name" value="WH-like_DNA-bd_sf"/>
</dbReference>
<sequence length="396" mass="43632">MSILQSGTPTYLKIINKRKVLQEIIEGNKLYSRASLAKRLKLSKPTISALVDELVEEGWIIEKESKKAAKKGGRKPVHLLFAKEYKYTIGIDIGGTTTEIAIMDLDGKFILHRKIDTQEALKRNFVQLLVDQVNSMLSDQNISHTKVLSLAIGAPGMTDSEQGIVIEAPSLGWLHYPLREQMTEHFSFPIYIENDVNMAVLGECWKGAAKDKAHVVLVTIGTGVGCGIVINGELFRGSQFAAGEMGYMITNKDQATEGFESIFEGYGFLENHTGGPSIVKQYQRGLEIKQEKEYSAEEIFEKAIAGEAFAKKVINEALDHIAVSLINIAALLNPECIILGGGISKSGYWFLPKLQAKINHYLPIQSRTEVMLTKLPQASLLGAAVLGMKKHELLSS</sequence>
<proteinExistence type="inferred from homology"/>
<keyword evidence="3" id="KW-0859">Xylose metabolism</keyword>
<dbReference type="SUPFAM" id="SSF53067">
    <property type="entry name" value="Actin-like ATPase domain"/>
    <property type="match status" value="1"/>
</dbReference>
<keyword evidence="3" id="KW-0119">Carbohydrate metabolism</keyword>
<comment type="similarity">
    <text evidence="2">Belongs to the ROK (NagC/XylR) family.</text>
</comment>
<evidence type="ECO:0000313" key="4">
    <source>
        <dbReference type="EMBL" id="KLV26594.1"/>
    </source>
</evidence>
<dbReference type="PANTHER" id="PTHR18964:SF149">
    <property type="entry name" value="BIFUNCTIONAL UDP-N-ACETYLGLUCOSAMINE 2-EPIMERASE_N-ACETYLMANNOSAMINE KINASE"/>
    <property type="match status" value="1"/>
</dbReference>
<dbReference type="AlphaFoldDB" id="A0A0J1IKV7"/>
<comment type="function">
    <text evidence="1">Transcriptional repressor of xylose-utilizing enzymes.</text>
</comment>
<comment type="caution">
    <text evidence="4">The sequence shown here is derived from an EMBL/GenBank/DDBJ whole genome shotgun (WGS) entry which is preliminary data.</text>
</comment>
<dbReference type="Proteomes" id="UP000036045">
    <property type="component" value="Unassembled WGS sequence"/>
</dbReference>
<dbReference type="InterPro" id="IPR036390">
    <property type="entry name" value="WH_DNA-bd_sf"/>
</dbReference>
<keyword evidence="5" id="KW-1185">Reference proteome</keyword>
<dbReference type="Pfam" id="PF00480">
    <property type="entry name" value="ROK"/>
    <property type="match status" value="1"/>
</dbReference>
<dbReference type="EMBL" id="LDPH01000008">
    <property type="protein sequence ID" value="KLV26594.1"/>
    <property type="molecule type" value="Genomic_DNA"/>
</dbReference>
<name>A0A0J1IKV7_NIACI</name>
<accession>A0A0J1IKV7</accession>
<organism evidence="4 5">
    <name type="scientific">Niallia circulans</name>
    <name type="common">Bacillus circulans</name>
    <dbReference type="NCBI Taxonomy" id="1397"/>
    <lineage>
        <taxon>Bacteria</taxon>
        <taxon>Bacillati</taxon>
        <taxon>Bacillota</taxon>
        <taxon>Bacilli</taxon>
        <taxon>Bacillales</taxon>
        <taxon>Bacillaceae</taxon>
        <taxon>Niallia</taxon>
    </lineage>
</organism>
<protein>
    <submittedName>
        <fullName evidence="4">Uncharacterized protein</fullName>
    </submittedName>
</protein>
<evidence type="ECO:0000256" key="3">
    <source>
        <dbReference type="ARBA" id="ARBA00022629"/>
    </source>
</evidence>
<dbReference type="SUPFAM" id="SSF46785">
    <property type="entry name" value="Winged helix' DNA-binding domain"/>
    <property type="match status" value="1"/>
</dbReference>
<dbReference type="PATRIC" id="fig|1397.4.peg.5492"/>
<dbReference type="InterPro" id="IPR000600">
    <property type="entry name" value="ROK"/>
</dbReference>
<dbReference type="OrthoDB" id="9796533at2"/>
<reference evidence="4 5" key="1">
    <citation type="submission" date="2015-05" db="EMBL/GenBank/DDBJ databases">
        <title>Whole genome sequence and identification of bacterial endophytes from Costus igneus.</title>
        <authorList>
            <person name="Lee Y.P."/>
            <person name="Gan H.M."/>
            <person name="Eng W."/>
            <person name="Wheatley M.S."/>
            <person name="Caraballo A."/>
            <person name="Polter S."/>
            <person name="Savka M.A."/>
            <person name="Hudson A.O."/>
        </authorList>
    </citation>
    <scope>NUCLEOTIDE SEQUENCE [LARGE SCALE GENOMIC DNA]</scope>
    <source>
        <strain evidence="4 5">RIT379</strain>
    </source>
</reference>
<dbReference type="Pfam" id="PF13412">
    <property type="entry name" value="HTH_24"/>
    <property type="match status" value="1"/>
</dbReference>
<evidence type="ECO:0000256" key="2">
    <source>
        <dbReference type="ARBA" id="ARBA00006479"/>
    </source>
</evidence>
<dbReference type="Gene3D" id="3.30.420.40">
    <property type="match status" value="2"/>
</dbReference>
<dbReference type="InterPro" id="IPR043129">
    <property type="entry name" value="ATPase_NBD"/>
</dbReference>
<evidence type="ECO:0000256" key="1">
    <source>
        <dbReference type="ARBA" id="ARBA00002486"/>
    </source>
</evidence>
<dbReference type="PANTHER" id="PTHR18964">
    <property type="entry name" value="ROK (REPRESSOR, ORF, KINASE) FAMILY"/>
    <property type="match status" value="1"/>
</dbReference>